<accession>A0ABR1JJI4</accession>
<feature type="region of interest" description="Disordered" evidence="1">
    <location>
        <begin position="162"/>
        <end position="197"/>
    </location>
</feature>
<protein>
    <recommendedName>
        <fullName evidence="4">BZIP domain-containing protein</fullName>
    </recommendedName>
</protein>
<reference evidence="2 3" key="1">
    <citation type="submission" date="2024-01" db="EMBL/GenBank/DDBJ databases">
        <title>A draft genome for the cacao thread blight pathogen Marasmiellus scandens.</title>
        <authorList>
            <person name="Baruah I.K."/>
            <person name="Leung J."/>
            <person name="Bukari Y."/>
            <person name="Amoako-Attah I."/>
            <person name="Meinhardt L.W."/>
            <person name="Bailey B.A."/>
            <person name="Cohen S.P."/>
        </authorList>
    </citation>
    <scope>NUCLEOTIDE SEQUENCE [LARGE SCALE GENOMIC DNA]</scope>
    <source>
        <strain evidence="2 3">GH-19</strain>
    </source>
</reference>
<proteinExistence type="predicted"/>
<comment type="caution">
    <text evidence="2">The sequence shown here is derived from an EMBL/GenBank/DDBJ whole genome shotgun (WGS) entry which is preliminary data.</text>
</comment>
<evidence type="ECO:0000313" key="2">
    <source>
        <dbReference type="EMBL" id="KAK7462287.1"/>
    </source>
</evidence>
<organism evidence="2 3">
    <name type="scientific">Marasmiellus scandens</name>
    <dbReference type="NCBI Taxonomy" id="2682957"/>
    <lineage>
        <taxon>Eukaryota</taxon>
        <taxon>Fungi</taxon>
        <taxon>Dikarya</taxon>
        <taxon>Basidiomycota</taxon>
        <taxon>Agaricomycotina</taxon>
        <taxon>Agaricomycetes</taxon>
        <taxon>Agaricomycetidae</taxon>
        <taxon>Agaricales</taxon>
        <taxon>Marasmiineae</taxon>
        <taxon>Omphalotaceae</taxon>
        <taxon>Marasmiellus</taxon>
    </lineage>
</organism>
<dbReference type="Proteomes" id="UP001498398">
    <property type="component" value="Unassembled WGS sequence"/>
</dbReference>
<dbReference type="EMBL" id="JBANRG010000011">
    <property type="protein sequence ID" value="KAK7462287.1"/>
    <property type="molecule type" value="Genomic_DNA"/>
</dbReference>
<evidence type="ECO:0000256" key="1">
    <source>
        <dbReference type="SAM" id="MobiDB-lite"/>
    </source>
</evidence>
<keyword evidence="3" id="KW-1185">Reference proteome</keyword>
<feature type="region of interest" description="Disordered" evidence="1">
    <location>
        <begin position="1"/>
        <end position="64"/>
    </location>
</feature>
<evidence type="ECO:0000313" key="3">
    <source>
        <dbReference type="Proteomes" id="UP001498398"/>
    </source>
</evidence>
<gene>
    <name evidence="2" type="ORF">VKT23_007887</name>
</gene>
<feature type="region of interest" description="Disordered" evidence="1">
    <location>
        <begin position="119"/>
        <end position="147"/>
    </location>
</feature>
<name>A0ABR1JJI4_9AGAR</name>
<evidence type="ECO:0008006" key="4">
    <source>
        <dbReference type="Google" id="ProtNLM"/>
    </source>
</evidence>
<sequence length="227" mass="25226">MHLAARRNTMAPTILFAPSTRPSPPKTTPSITISTNLNHTPKAKIPKRPRTADASSSPKSLFRPTLSARAPSYDDTVIRYSQAPLSPLLPPPSLGGSSTAPNTPKVFNFFGVNNPPPPLPLPSAVHEPSPVSPKPSSTVPRFSGHSHDKGFLANMTGRLRTKHQPTRSLKIKESENASLERKEKMEKKEKKERRERVKKAYQMGKELWAECERDNQRERDTLALKNV</sequence>
<feature type="compositionally biased region" description="Basic and acidic residues" evidence="1">
    <location>
        <begin position="170"/>
        <end position="195"/>
    </location>
</feature>